<dbReference type="EMBL" id="JH159157">
    <property type="protein sequence ID" value="EGZ12673.1"/>
    <property type="molecule type" value="Genomic_DNA"/>
</dbReference>
<dbReference type="SMR" id="G4ZY13"/>
<name>G4ZY13_PHYSP</name>
<evidence type="ECO:0000313" key="2">
    <source>
        <dbReference type="Proteomes" id="UP000002640"/>
    </source>
</evidence>
<keyword evidence="2" id="KW-1185">Reference proteome</keyword>
<dbReference type="GeneID" id="20638030"/>
<dbReference type="AlphaFoldDB" id="G4ZY13"/>
<organism evidence="1 2">
    <name type="scientific">Phytophthora sojae (strain P6497)</name>
    <name type="common">Soybean stem and root rot agent</name>
    <name type="synonym">Phytophthora megasperma f. sp. glycines</name>
    <dbReference type="NCBI Taxonomy" id="1094619"/>
    <lineage>
        <taxon>Eukaryota</taxon>
        <taxon>Sar</taxon>
        <taxon>Stramenopiles</taxon>
        <taxon>Oomycota</taxon>
        <taxon>Peronosporomycetes</taxon>
        <taxon>Peronosporales</taxon>
        <taxon>Peronosporaceae</taxon>
        <taxon>Phytophthora</taxon>
    </lineage>
</organism>
<feature type="non-terminal residue" evidence="1">
    <location>
        <position position="1"/>
    </location>
</feature>
<proteinExistence type="predicted"/>
<dbReference type="KEGG" id="psoj:PHYSODRAFT_250345"/>
<dbReference type="InParanoid" id="G4ZY13"/>
<gene>
    <name evidence="1" type="ORF">PHYSODRAFT_250345</name>
</gene>
<evidence type="ECO:0000313" key="1">
    <source>
        <dbReference type="EMBL" id="EGZ12673.1"/>
    </source>
</evidence>
<protein>
    <submittedName>
        <fullName evidence="1">Uncharacterized protein</fullName>
    </submittedName>
</protein>
<reference evidence="1 2" key="1">
    <citation type="journal article" date="2006" name="Science">
        <title>Phytophthora genome sequences uncover evolutionary origins and mechanisms of pathogenesis.</title>
        <authorList>
            <person name="Tyler B.M."/>
            <person name="Tripathy S."/>
            <person name="Zhang X."/>
            <person name="Dehal P."/>
            <person name="Jiang R.H."/>
            <person name="Aerts A."/>
            <person name="Arredondo F.D."/>
            <person name="Baxter L."/>
            <person name="Bensasson D."/>
            <person name="Beynon J.L."/>
            <person name="Chapman J."/>
            <person name="Damasceno C.M."/>
            <person name="Dorrance A.E."/>
            <person name="Dou D."/>
            <person name="Dickerman A.W."/>
            <person name="Dubchak I.L."/>
            <person name="Garbelotto M."/>
            <person name="Gijzen M."/>
            <person name="Gordon S.G."/>
            <person name="Govers F."/>
            <person name="Grunwald N.J."/>
            <person name="Huang W."/>
            <person name="Ivors K.L."/>
            <person name="Jones R.W."/>
            <person name="Kamoun S."/>
            <person name="Krampis K."/>
            <person name="Lamour K.H."/>
            <person name="Lee M.K."/>
            <person name="McDonald W.H."/>
            <person name="Medina M."/>
            <person name="Meijer H.J."/>
            <person name="Nordberg E.K."/>
            <person name="Maclean D.J."/>
            <person name="Ospina-Giraldo M.D."/>
            <person name="Morris P.F."/>
            <person name="Phuntumart V."/>
            <person name="Putnam N.H."/>
            <person name="Rash S."/>
            <person name="Rose J.K."/>
            <person name="Sakihama Y."/>
            <person name="Salamov A.A."/>
            <person name="Savidor A."/>
            <person name="Scheuring C.F."/>
            <person name="Smith B.M."/>
            <person name="Sobral B.W."/>
            <person name="Terry A."/>
            <person name="Torto-Alalibo T.A."/>
            <person name="Win J."/>
            <person name="Xu Z."/>
            <person name="Zhang H."/>
            <person name="Grigoriev I.V."/>
            <person name="Rokhsar D.S."/>
            <person name="Boore J.L."/>
        </authorList>
    </citation>
    <scope>NUCLEOTIDE SEQUENCE [LARGE SCALE GENOMIC DNA]</scope>
    <source>
        <strain evidence="1 2">P6497</strain>
    </source>
</reference>
<accession>G4ZY13</accession>
<dbReference type="Proteomes" id="UP000002640">
    <property type="component" value="Unassembled WGS sequence"/>
</dbReference>
<sequence length="127" mass="14621">ITELVEVNCQGSGAKVNLRKSALMPLNRKAICPFASEVRCMKPSDTVKYLDIPFGQQVTKDHILAELNSKVFRSFGVWARRARTIRGRLLLVHTVILSTLWHFTPHTSVPKDYIQRWQRMINKFVLS</sequence>
<dbReference type="OMA" id="TRSTNAM"/>
<feature type="non-terminal residue" evidence="1">
    <location>
        <position position="127"/>
    </location>
</feature>
<dbReference type="RefSeq" id="XP_009533006.1">
    <property type="nucleotide sequence ID" value="XM_009534711.1"/>
</dbReference>